<gene>
    <name evidence="2" type="ORF">GPL21_41865</name>
</gene>
<dbReference type="EMBL" id="WQNF01000136">
    <property type="protein sequence ID" value="MVT71508.1"/>
    <property type="molecule type" value="Genomic_DNA"/>
</dbReference>
<sequence length="114" mass="12421">MKRLLSSLLVSLSAAWLPASAKEPRQLVSQDYHVVSATPGVQIFLRNKHAKDLTTFDASRTVLYVHGSTQPSETVFDLALGQGSWADYVASHGYDVWLVDVRGYGGSTPPTDQS</sequence>
<name>A0A844SX13_9BRAD</name>
<dbReference type="SUPFAM" id="SSF53474">
    <property type="entry name" value="alpha/beta-Hydrolases"/>
    <property type="match status" value="1"/>
</dbReference>
<organism evidence="2 3">
    <name type="scientific">Bradyrhizobium pachyrhizi</name>
    <dbReference type="NCBI Taxonomy" id="280333"/>
    <lineage>
        <taxon>Bacteria</taxon>
        <taxon>Pseudomonadati</taxon>
        <taxon>Pseudomonadota</taxon>
        <taxon>Alphaproteobacteria</taxon>
        <taxon>Hyphomicrobiales</taxon>
        <taxon>Nitrobacteraceae</taxon>
        <taxon>Bradyrhizobium</taxon>
    </lineage>
</organism>
<feature type="non-terminal residue" evidence="2">
    <location>
        <position position="114"/>
    </location>
</feature>
<dbReference type="AlphaFoldDB" id="A0A844SX13"/>
<dbReference type="Gene3D" id="3.40.50.1820">
    <property type="entry name" value="alpha/beta hydrolase"/>
    <property type="match status" value="1"/>
</dbReference>
<evidence type="ECO:0000313" key="2">
    <source>
        <dbReference type="EMBL" id="MVT71508.1"/>
    </source>
</evidence>
<feature type="signal peptide" evidence="1">
    <location>
        <begin position="1"/>
        <end position="21"/>
    </location>
</feature>
<proteinExistence type="predicted"/>
<protein>
    <submittedName>
        <fullName evidence="2">Alpha/beta hydrolase</fullName>
    </submittedName>
</protein>
<feature type="chain" id="PRO_5032528880" evidence="1">
    <location>
        <begin position="22"/>
        <end position="114"/>
    </location>
</feature>
<evidence type="ECO:0000256" key="1">
    <source>
        <dbReference type="SAM" id="SignalP"/>
    </source>
</evidence>
<keyword evidence="2" id="KW-0378">Hydrolase</keyword>
<accession>A0A844SX13</accession>
<dbReference type="Proteomes" id="UP000436468">
    <property type="component" value="Unassembled WGS sequence"/>
</dbReference>
<comment type="caution">
    <text evidence="2">The sequence shown here is derived from an EMBL/GenBank/DDBJ whole genome shotgun (WGS) entry which is preliminary data.</text>
</comment>
<keyword evidence="3" id="KW-1185">Reference proteome</keyword>
<dbReference type="GO" id="GO:0016787">
    <property type="term" value="F:hydrolase activity"/>
    <property type="evidence" value="ECO:0007669"/>
    <property type="project" value="UniProtKB-KW"/>
</dbReference>
<reference evidence="2 3" key="1">
    <citation type="submission" date="2019-12" db="EMBL/GenBank/DDBJ databases">
        <title>Draft genome sequences Bradyrhizobium cajani AMBPC1010, Bradyrhizobium pachyrhizi AMBPC1040 and Bradyrhizobium yuanmingense ALSPC3051, three plant growth promoting strains isolated from nodules of Cajanus cajan L. in Dominican Republic.</title>
        <authorList>
            <person name="Flores-Felix J.D."/>
            <person name="Araujo J."/>
            <person name="Diaz-Alcantara C."/>
            <person name="Gonzalez-Andres F."/>
            <person name="Velazquez E."/>
        </authorList>
    </citation>
    <scope>NUCLEOTIDE SEQUENCE [LARGE SCALE GENOMIC DNA]</scope>
    <source>
        <strain evidence="2 3">1040</strain>
    </source>
</reference>
<dbReference type="InterPro" id="IPR029058">
    <property type="entry name" value="AB_hydrolase_fold"/>
</dbReference>
<evidence type="ECO:0000313" key="3">
    <source>
        <dbReference type="Proteomes" id="UP000436468"/>
    </source>
</evidence>
<keyword evidence="1" id="KW-0732">Signal</keyword>